<dbReference type="PANTHER" id="PTHR23098:SF16">
    <property type="entry name" value="REGULATORY PROTEIN ZESTE"/>
    <property type="match status" value="1"/>
</dbReference>
<protein>
    <submittedName>
        <fullName evidence="1">Uncharacterized protein</fullName>
    </submittedName>
</protein>
<dbReference type="OrthoDB" id="3066195at2759"/>
<dbReference type="Pfam" id="PF13873">
    <property type="entry name" value="Myb_DNA-bind_5"/>
    <property type="match status" value="1"/>
</dbReference>
<dbReference type="Proteomes" id="UP001152795">
    <property type="component" value="Unassembled WGS sequence"/>
</dbReference>
<keyword evidence="2" id="KW-1185">Reference proteome</keyword>
<proteinExistence type="predicted"/>
<dbReference type="PANTHER" id="PTHR23098">
    <property type="entry name" value="AGAP001331-PA-RELATED"/>
    <property type="match status" value="1"/>
</dbReference>
<reference evidence="1" key="1">
    <citation type="submission" date="2020-04" db="EMBL/GenBank/DDBJ databases">
        <authorList>
            <person name="Alioto T."/>
            <person name="Alioto T."/>
            <person name="Gomez Garrido J."/>
        </authorList>
    </citation>
    <scope>NUCLEOTIDE SEQUENCE</scope>
    <source>
        <strain evidence="1">A484AB</strain>
    </source>
</reference>
<organism evidence="1 2">
    <name type="scientific">Paramuricea clavata</name>
    <name type="common">Red gorgonian</name>
    <name type="synonym">Violescent sea-whip</name>
    <dbReference type="NCBI Taxonomy" id="317549"/>
    <lineage>
        <taxon>Eukaryota</taxon>
        <taxon>Metazoa</taxon>
        <taxon>Cnidaria</taxon>
        <taxon>Anthozoa</taxon>
        <taxon>Octocorallia</taxon>
        <taxon>Malacalcyonacea</taxon>
        <taxon>Plexauridae</taxon>
        <taxon>Paramuricea</taxon>
    </lineage>
</organism>
<sequence>MLSSTLTFRMKTKAWLTVQEKLVGAGYPHRTKEQLKKKWEDIASSTKAKYAQKRKTGGGAIEWTTIDEQVTDILGKDNRTLTSIPGGIDSGATTSVQCAVDNTTVTP</sequence>
<dbReference type="GO" id="GO:0005634">
    <property type="term" value="C:nucleus"/>
    <property type="evidence" value="ECO:0007669"/>
    <property type="project" value="TreeGrafter"/>
</dbReference>
<dbReference type="AlphaFoldDB" id="A0A6S7HJA5"/>
<gene>
    <name evidence="1" type="ORF">PACLA_8A006104</name>
</gene>
<dbReference type="EMBL" id="CACRXK020005143">
    <property type="protein sequence ID" value="CAB4005254.1"/>
    <property type="molecule type" value="Genomic_DNA"/>
</dbReference>
<evidence type="ECO:0000313" key="1">
    <source>
        <dbReference type="EMBL" id="CAB4005254.1"/>
    </source>
</evidence>
<accession>A0A6S7HJA5</accession>
<comment type="caution">
    <text evidence="1">The sequence shown here is derived from an EMBL/GenBank/DDBJ whole genome shotgun (WGS) entry which is preliminary data.</text>
</comment>
<evidence type="ECO:0000313" key="2">
    <source>
        <dbReference type="Proteomes" id="UP001152795"/>
    </source>
</evidence>
<dbReference type="InterPro" id="IPR028002">
    <property type="entry name" value="Myb_DNA-bind_5"/>
</dbReference>
<name>A0A6S7HJA5_PARCT</name>